<dbReference type="Pfam" id="PF00069">
    <property type="entry name" value="Pkinase"/>
    <property type="match status" value="1"/>
</dbReference>
<dbReference type="AlphaFoldDB" id="A0A138ZY80"/>
<dbReference type="Proteomes" id="UP000070544">
    <property type="component" value="Unassembled WGS sequence"/>
</dbReference>
<proteinExistence type="predicted"/>
<dbReference type="GO" id="GO:0005524">
    <property type="term" value="F:ATP binding"/>
    <property type="evidence" value="ECO:0007669"/>
    <property type="project" value="InterPro"/>
</dbReference>
<gene>
    <name evidence="2" type="ORF">M427DRAFT_38930</name>
</gene>
<dbReference type="Gene3D" id="1.10.510.10">
    <property type="entry name" value="Transferase(Phosphotransferase) domain 1"/>
    <property type="match status" value="1"/>
</dbReference>
<reference evidence="2 3" key="1">
    <citation type="journal article" date="2015" name="Genome Biol. Evol.">
        <title>Phylogenomic analyses indicate that early fungi evolved digesting cell walls of algal ancestors of land plants.</title>
        <authorList>
            <person name="Chang Y."/>
            <person name="Wang S."/>
            <person name="Sekimoto S."/>
            <person name="Aerts A.L."/>
            <person name="Choi C."/>
            <person name="Clum A."/>
            <person name="LaButti K.M."/>
            <person name="Lindquist E.A."/>
            <person name="Yee Ngan C."/>
            <person name="Ohm R.A."/>
            <person name="Salamov A.A."/>
            <person name="Grigoriev I.V."/>
            <person name="Spatafora J.W."/>
            <person name="Berbee M.L."/>
        </authorList>
    </citation>
    <scope>NUCLEOTIDE SEQUENCE [LARGE SCALE GENOMIC DNA]</scope>
    <source>
        <strain evidence="2 3">JEL478</strain>
    </source>
</reference>
<dbReference type="EMBL" id="KQ965864">
    <property type="protein sequence ID" value="KXS09462.1"/>
    <property type="molecule type" value="Genomic_DNA"/>
</dbReference>
<dbReference type="InterPro" id="IPR000719">
    <property type="entry name" value="Prot_kinase_dom"/>
</dbReference>
<evidence type="ECO:0000313" key="3">
    <source>
        <dbReference type="Proteomes" id="UP000070544"/>
    </source>
</evidence>
<dbReference type="SMART" id="SM00220">
    <property type="entry name" value="S_TKc"/>
    <property type="match status" value="1"/>
</dbReference>
<name>A0A138ZY80_GONPJ</name>
<dbReference type="PROSITE" id="PS50011">
    <property type="entry name" value="PROTEIN_KINASE_DOM"/>
    <property type="match status" value="1"/>
</dbReference>
<evidence type="ECO:0000313" key="2">
    <source>
        <dbReference type="EMBL" id="KXS09462.1"/>
    </source>
</evidence>
<protein>
    <recommendedName>
        <fullName evidence="1">Protein kinase domain-containing protein</fullName>
    </recommendedName>
</protein>
<feature type="domain" description="Protein kinase" evidence="1">
    <location>
        <begin position="143"/>
        <end position="474"/>
    </location>
</feature>
<evidence type="ECO:0000259" key="1">
    <source>
        <dbReference type="PROSITE" id="PS50011"/>
    </source>
</evidence>
<sequence>MAAAQSSAAAPTVAPAVNPDHDASMLTSAMGKLAIKYRTLCKIVDEYMERARDSDHHSKVLDDAIEVAEKLHSAFFYNFARKDRETMKAHFGEFVMVTAIGVVICEVEGRNHDESSWFYYARSGQLFGAAADVLDGIFEMNRPDDITPLGEGKQGTVLGLKFKGQSVKAGVAFSATQNTNTAPFVQKTSFLGLNNNLDSASGPILTTAAALSQPNAPPYVLQTYYTTMFGKKRLIFMECFDSEDCPLFETIMAQAGEDAYTRRLDFLPLTNNDIDLFIESAVLEMRTLIAHLCIGMTWMAYRGICPDDVSTKNIAYSKKRRIPIIFDFGNAAPSHTSDLLPNRTFNPNCTPRYAAPEEQFPAKEFPNPSDVVKRHMFALGAVGLGVYTGAPPFTEHVKPAEEVIDPFAPTFDRPKYTVEDLMNLCLAESTITGTFRNAEKAHIQKDMATLFCGLLDHDPDRRFSPLDVLKSEFMQWAFSTTELRKGGRWDPRNFWVGFDQVLAMKTFDAREFPPGLHFFAP</sequence>
<dbReference type="InterPro" id="IPR011009">
    <property type="entry name" value="Kinase-like_dom_sf"/>
</dbReference>
<dbReference type="GO" id="GO:0004672">
    <property type="term" value="F:protein kinase activity"/>
    <property type="evidence" value="ECO:0007669"/>
    <property type="project" value="InterPro"/>
</dbReference>
<accession>A0A138ZY80</accession>
<dbReference type="SUPFAM" id="SSF56112">
    <property type="entry name" value="Protein kinase-like (PK-like)"/>
    <property type="match status" value="1"/>
</dbReference>
<keyword evidence="3" id="KW-1185">Reference proteome</keyword>
<organism evidence="2 3">
    <name type="scientific">Gonapodya prolifera (strain JEL478)</name>
    <name type="common">Monoblepharis prolifera</name>
    <dbReference type="NCBI Taxonomy" id="1344416"/>
    <lineage>
        <taxon>Eukaryota</taxon>
        <taxon>Fungi</taxon>
        <taxon>Fungi incertae sedis</taxon>
        <taxon>Chytridiomycota</taxon>
        <taxon>Chytridiomycota incertae sedis</taxon>
        <taxon>Monoblepharidomycetes</taxon>
        <taxon>Monoblepharidales</taxon>
        <taxon>Gonapodyaceae</taxon>
        <taxon>Gonapodya</taxon>
    </lineage>
</organism>